<keyword evidence="3" id="KW-1185">Reference proteome</keyword>
<dbReference type="SUPFAM" id="SSF50199">
    <property type="entry name" value="Staphylococcal nuclease"/>
    <property type="match status" value="1"/>
</dbReference>
<proteinExistence type="predicted"/>
<evidence type="ECO:0008006" key="4">
    <source>
        <dbReference type="Google" id="ProtNLM"/>
    </source>
</evidence>
<dbReference type="RefSeq" id="WP_009208481.1">
    <property type="nucleotide sequence ID" value="NZ_BBWP01000013.1"/>
</dbReference>
<dbReference type="HOGENOM" id="CLU_1183913_0_0_5"/>
<organism evidence="2 3">
    <name type="scientific">Aurantimonas manganoxydans (strain ATCC BAA-1229 / DSM 21871 / SI85-9A1)</name>
    <dbReference type="NCBI Taxonomy" id="287752"/>
    <lineage>
        <taxon>Bacteria</taxon>
        <taxon>Pseudomonadati</taxon>
        <taxon>Pseudomonadota</taxon>
        <taxon>Alphaproteobacteria</taxon>
        <taxon>Hyphomicrobiales</taxon>
        <taxon>Aurantimonadaceae</taxon>
        <taxon>Aurantimonas</taxon>
    </lineage>
</organism>
<evidence type="ECO:0000256" key="1">
    <source>
        <dbReference type="SAM" id="MobiDB-lite"/>
    </source>
</evidence>
<accession>Q1YKN7</accession>
<dbReference type="AlphaFoldDB" id="Q1YKN7"/>
<feature type="region of interest" description="Disordered" evidence="1">
    <location>
        <begin position="213"/>
        <end position="232"/>
    </location>
</feature>
<dbReference type="Gene3D" id="2.40.50.90">
    <property type="match status" value="1"/>
</dbReference>
<dbReference type="EMBL" id="AAPJ01000002">
    <property type="protein sequence ID" value="EAS50486.1"/>
    <property type="molecule type" value="Genomic_DNA"/>
</dbReference>
<protein>
    <recommendedName>
        <fullName evidence="4">TNase-like domain-containing protein</fullName>
    </recommendedName>
</protein>
<reference evidence="2 3" key="1">
    <citation type="journal article" date="2008" name="Appl. Environ. Microbiol.">
        <title>Genomic insights into Mn(II) oxidation by the marine alphaproteobacterium Aurantimonas sp. strain SI85-9A1.</title>
        <authorList>
            <person name="Dick G.J."/>
            <person name="Podell S."/>
            <person name="Johnson H.A."/>
            <person name="Rivera-Espinoza Y."/>
            <person name="Bernier-Latmani R."/>
            <person name="McCarthy J.K."/>
            <person name="Torpey J.W."/>
            <person name="Clement B.G."/>
            <person name="Gaasterland T."/>
            <person name="Tebo B.M."/>
        </authorList>
    </citation>
    <scope>NUCLEOTIDE SEQUENCE [LARGE SCALE GENOMIC DNA]</scope>
    <source>
        <strain evidence="2 3">SI85-9A1</strain>
    </source>
</reference>
<gene>
    <name evidence="2" type="ORF">SI859A1_00606</name>
</gene>
<dbReference type="InterPro" id="IPR035437">
    <property type="entry name" value="SNase_OB-fold_sf"/>
</dbReference>
<dbReference type="Proteomes" id="UP000000321">
    <property type="component" value="Unassembled WGS sequence"/>
</dbReference>
<feature type="compositionally biased region" description="Basic and acidic residues" evidence="1">
    <location>
        <begin position="221"/>
        <end position="232"/>
    </location>
</feature>
<feature type="region of interest" description="Disordered" evidence="1">
    <location>
        <begin position="28"/>
        <end position="107"/>
    </location>
</feature>
<evidence type="ECO:0000313" key="2">
    <source>
        <dbReference type="EMBL" id="EAS50486.1"/>
    </source>
</evidence>
<evidence type="ECO:0000313" key="3">
    <source>
        <dbReference type="Proteomes" id="UP000000321"/>
    </source>
</evidence>
<sequence>MIRTLLVALGLAALAALLLWMLPSPREPEEPARIVPSTAERSAEPAAAPEAPQPALAPAGDGLAPRLGRNVTPDGITSGPATDGPLRRLPPREPDPSPQQAAEPENIETRQILLLRPIARDTAHLTIGRGTIALPGIASLPLERSCGEGASAWPCGMRARTELRNYLRSRSIRCEVPEDFGDRDETVTSACTLRGDDVGAWIVRNGWAEAAPGGPYQDAEAEARREKRGIWR</sequence>
<dbReference type="OrthoDB" id="9810674at2"/>
<comment type="caution">
    <text evidence="2">The sequence shown here is derived from an EMBL/GenBank/DDBJ whole genome shotgun (WGS) entry which is preliminary data.</text>
</comment>
<feature type="compositionally biased region" description="Low complexity" evidence="1">
    <location>
        <begin position="44"/>
        <end position="68"/>
    </location>
</feature>
<name>Q1YKN7_AURMS</name>
<dbReference type="BioCyc" id="AURANTIMONAS:SI859A1_00606-MONOMER"/>